<dbReference type="AlphaFoldDB" id="A0A239IXY5"/>
<keyword evidence="2" id="KW-1133">Transmembrane helix</keyword>
<evidence type="ECO:0000256" key="2">
    <source>
        <dbReference type="SAM" id="Phobius"/>
    </source>
</evidence>
<protein>
    <submittedName>
        <fullName evidence="3">Uncharacterized protein</fullName>
    </submittedName>
</protein>
<organism evidence="3 4">
    <name type="scientific">Actinoplanes regularis</name>
    <dbReference type="NCBI Taxonomy" id="52697"/>
    <lineage>
        <taxon>Bacteria</taxon>
        <taxon>Bacillati</taxon>
        <taxon>Actinomycetota</taxon>
        <taxon>Actinomycetes</taxon>
        <taxon>Micromonosporales</taxon>
        <taxon>Micromonosporaceae</taxon>
        <taxon>Actinoplanes</taxon>
    </lineage>
</organism>
<dbReference type="EMBL" id="FZNR01000031">
    <property type="protein sequence ID" value="SNS97883.1"/>
    <property type="molecule type" value="Genomic_DNA"/>
</dbReference>
<accession>A0A239IXY5</accession>
<evidence type="ECO:0000313" key="4">
    <source>
        <dbReference type="Proteomes" id="UP000198415"/>
    </source>
</evidence>
<dbReference type="RefSeq" id="WP_089298722.1">
    <property type="nucleotide sequence ID" value="NZ_BOMU01000113.1"/>
</dbReference>
<keyword evidence="2" id="KW-0472">Membrane</keyword>
<evidence type="ECO:0000313" key="3">
    <source>
        <dbReference type="EMBL" id="SNS97883.1"/>
    </source>
</evidence>
<name>A0A239IXY5_9ACTN</name>
<dbReference type="Proteomes" id="UP000198415">
    <property type="component" value="Unassembled WGS sequence"/>
</dbReference>
<sequence>MTRRLIIFLMSAGVGLAGLVVLLAGEGLDRTEKIISIVVGVLSLGLAMWVGRGGRPARVPPGPSQGSTALTQPAPERADLPPPMASGAETTGGSAPVAGVTTNVVQGSHVENLVQANQISHLNIGDAQREGM</sequence>
<feature type="transmembrane region" description="Helical" evidence="2">
    <location>
        <begin position="34"/>
        <end position="51"/>
    </location>
</feature>
<evidence type="ECO:0000256" key="1">
    <source>
        <dbReference type="SAM" id="MobiDB-lite"/>
    </source>
</evidence>
<gene>
    <name evidence="3" type="ORF">SAMN06264365_13143</name>
</gene>
<keyword evidence="2" id="KW-0812">Transmembrane</keyword>
<keyword evidence="4" id="KW-1185">Reference proteome</keyword>
<proteinExistence type="predicted"/>
<reference evidence="3 4" key="1">
    <citation type="submission" date="2017-06" db="EMBL/GenBank/DDBJ databases">
        <authorList>
            <person name="Kim H.J."/>
            <person name="Triplett B.A."/>
        </authorList>
    </citation>
    <scope>NUCLEOTIDE SEQUENCE [LARGE SCALE GENOMIC DNA]</scope>
    <source>
        <strain evidence="3 4">DSM 43151</strain>
    </source>
</reference>
<feature type="region of interest" description="Disordered" evidence="1">
    <location>
        <begin position="53"/>
        <end position="100"/>
    </location>
</feature>